<dbReference type="KEGG" id="sgz:C0216_30320"/>
<dbReference type="PANTHER" id="PTHR47485">
    <property type="entry name" value="THYLAKOID LUMENAL 17.4 KDA PROTEIN, CHLOROPLASTIC"/>
    <property type="match status" value="1"/>
</dbReference>
<keyword evidence="1" id="KW-0677">Repeat</keyword>
<dbReference type="OrthoDB" id="2579959at2"/>
<evidence type="ECO:0000256" key="1">
    <source>
        <dbReference type="ARBA" id="ARBA00022737"/>
    </source>
</evidence>
<dbReference type="Gene3D" id="2.160.20.80">
    <property type="entry name" value="E3 ubiquitin-protein ligase SopA"/>
    <property type="match status" value="1"/>
</dbReference>
<evidence type="ECO:0008006" key="4">
    <source>
        <dbReference type="Google" id="ProtNLM"/>
    </source>
</evidence>
<evidence type="ECO:0000313" key="2">
    <source>
        <dbReference type="EMBL" id="AXE27140.1"/>
    </source>
</evidence>
<dbReference type="InterPro" id="IPR001646">
    <property type="entry name" value="5peptide_repeat"/>
</dbReference>
<dbReference type="EMBL" id="CP030862">
    <property type="protein sequence ID" value="AXE27140.1"/>
    <property type="molecule type" value="Genomic_DNA"/>
</dbReference>
<proteinExistence type="predicted"/>
<dbReference type="AlphaFoldDB" id="A0A344U8B9"/>
<accession>A0A344U8B9</accession>
<dbReference type="Pfam" id="PF13599">
    <property type="entry name" value="Pentapeptide_4"/>
    <property type="match status" value="1"/>
</dbReference>
<keyword evidence="3" id="KW-1185">Reference proteome</keyword>
<organism evidence="2 3">
    <name type="scientific">Streptomyces globosus</name>
    <dbReference type="NCBI Taxonomy" id="68209"/>
    <lineage>
        <taxon>Bacteria</taxon>
        <taxon>Bacillati</taxon>
        <taxon>Actinomycetota</taxon>
        <taxon>Actinomycetes</taxon>
        <taxon>Kitasatosporales</taxon>
        <taxon>Streptomycetaceae</taxon>
        <taxon>Streptomyces</taxon>
    </lineage>
</organism>
<reference evidence="2 3" key="1">
    <citation type="submission" date="2018-01" db="EMBL/GenBank/DDBJ databases">
        <title>Draft genome Sequence of streptomyces globosus LZH-48.</title>
        <authorList>
            <person name="Ran K."/>
            <person name="Li Z."/>
            <person name="Wei S."/>
            <person name="Dong R."/>
        </authorList>
    </citation>
    <scope>NUCLEOTIDE SEQUENCE [LARGE SCALE GENOMIC DNA]</scope>
    <source>
        <strain evidence="2 3">LZH-48</strain>
    </source>
</reference>
<gene>
    <name evidence="2" type="ORF">C0216_30320</name>
</gene>
<dbReference type="PANTHER" id="PTHR47485:SF1">
    <property type="entry name" value="THYLAKOID LUMENAL 17.4 KDA PROTEIN, CHLOROPLASTIC"/>
    <property type="match status" value="1"/>
</dbReference>
<dbReference type="Proteomes" id="UP000252004">
    <property type="component" value="Chromosome"/>
</dbReference>
<evidence type="ECO:0000313" key="3">
    <source>
        <dbReference type="Proteomes" id="UP000252004"/>
    </source>
</evidence>
<name>A0A344U8B9_9ACTN</name>
<protein>
    <recommendedName>
        <fullName evidence="4">Pentapeptide repeat-containing protein</fullName>
    </recommendedName>
</protein>
<dbReference type="SUPFAM" id="SSF141571">
    <property type="entry name" value="Pentapeptide repeat-like"/>
    <property type="match status" value="1"/>
</dbReference>
<dbReference type="RefSeq" id="WP_114058308.1">
    <property type="nucleotide sequence ID" value="NZ_CP030862.1"/>
</dbReference>
<sequence length="224" mass="24446">MATRTFGHVTVTTPDLDEPGLYLSTVDTLDSPRGALQDFTFGDADLRALGLADTQLVTGRITGLRSKRVEFEALNLHGVEITGSDLGAVRWNESKLTRTLLRDCKLMGAALDGLVLDDVLFEGCKFDYATFEKVRATGPVAFAGCTFTEATFTDCDLSDVVFSECTFRLTEFGTGRYRDTDLRGNDLSTIRGVSNLSKIRIGHVQQSDIAQALVNELDMTLGDD</sequence>